<feature type="domain" description="Ribonucleotide reductase large subunit C-terminal" evidence="8">
    <location>
        <begin position="161"/>
        <end position="482"/>
    </location>
</feature>
<dbReference type="InterPro" id="IPR039718">
    <property type="entry name" value="Rrm1"/>
</dbReference>
<dbReference type="GO" id="GO:0004748">
    <property type="term" value="F:ribonucleoside-diphosphate reductase activity, thioredoxin disulfide as acceptor"/>
    <property type="evidence" value="ECO:0007669"/>
    <property type="project" value="UniProtKB-EC"/>
</dbReference>
<accession>A0A420WTQ0</accession>
<dbReference type="Pfam" id="PF02867">
    <property type="entry name" value="Ribonuc_red_lgC"/>
    <property type="match status" value="1"/>
</dbReference>
<comment type="catalytic activity">
    <reaction evidence="5 6">
        <text>a 2'-deoxyribonucleoside 5'-diphosphate + [thioredoxin]-disulfide + H2O = a ribonucleoside 5'-diphosphate + [thioredoxin]-dithiol</text>
        <dbReference type="Rhea" id="RHEA:23252"/>
        <dbReference type="Rhea" id="RHEA-COMP:10698"/>
        <dbReference type="Rhea" id="RHEA-COMP:10700"/>
        <dbReference type="ChEBI" id="CHEBI:15377"/>
        <dbReference type="ChEBI" id="CHEBI:29950"/>
        <dbReference type="ChEBI" id="CHEBI:50058"/>
        <dbReference type="ChEBI" id="CHEBI:57930"/>
        <dbReference type="ChEBI" id="CHEBI:73316"/>
        <dbReference type="EC" id="1.17.4.1"/>
    </reaction>
</comment>
<dbReference type="GO" id="GO:0009263">
    <property type="term" value="P:deoxyribonucleotide biosynthetic process"/>
    <property type="evidence" value="ECO:0007669"/>
    <property type="project" value="UniProtKB-KW"/>
</dbReference>
<name>A0A420WTQ0_9GAMM</name>
<evidence type="ECO:0000256" key="4">
    <source>
        <dbReference type="ARBA" id="ARBA00023116"/>
    </source>
</evidence>
<dbReference type="Gene3D" id="3.20.70.20">
    <property type="match status" value="1"/>
</dbReference>
<keyword evidence="4 6" id="KW-0215">Deoxyribonucleotide synthesis</keyword>
<dbReference type="Proteomes" id="UP000281975">
    <property type="component" value="Unassembled WGS sequence"/>
</dbReference>
<dbReference type="InterPro" id="IPR008926">
    <property type="entry name" value="RNR_R1-su_N"/>
</dbReference>
<sequence>MCAHSHPSDSHSHTGAGSFADTIAQGIETGRLDPHLERFELPRLARVVQRRETTILDNTDCRTFRALSNESPAGLLMRTAMGLACHESRPDEQALHFFELMADGDFLPAPMVLRHAGTRTIAAPEGVMDPAATAARGANDWREGDTLVLSSLAAEQWPRPPAGCCLALSAWHADLDTFLSRLVPTPGIATMIWLPDLFMKRLAEDGEWSLFPPAQCPELNVLYGAAFEARYIEHERHAARTPGQHVERLRARELWQRLMQLLNECGGPWPAFRDTCNLASLQRHAGVVQATSADGALLLNSDADTTATAVRGVINLERHLHGDLPDAARLREIARSAVRMLDNAIELLAADPRAARSLRYYRALGIAPGGLAEALAGPEAHDRSQQLDALVGHFARAVIEASRILAVERGACPAFAGSLWQQGALPQDAPAMIRRERGDEWCDFPDDSEVPSATAGLRDEIACQGLRNLALMAAGAHGGLSQLPISLADGSAFSLEQMAGAQRHLDQGWAVAGPLRREGGEAPSLRIQRAWRLGIRTLPAP</sequence>
<dbReference type="InterPro" id="IPR013509">
    <property type="entry name" value="RNR_lsu_N"/>
</dbReference>
<dbReference type="PANTHER" id="PTHR11573:SF6">
    <property type="entry name" value="RIBONUCLEOSIDE-DIPHOSPHATE REDUCTASE LARGE SUBUNIT"/>
    <property type="match status" value="1"/>
</dbReference>
<evidence type="ECO:0000256" key="5">
    <source>
        <dbReference type="ARBA" id="ARBA00047754"/>
    </source>
</evidence>
<comment type="similarity">
    <text evidence="1 6">Belongs to the ribonucleoside diphosphate reductase large chain family.</text>
</comment>
<dbReference type="PRINTS" id="PR01183">
    <property type="entry name" value="RIBORDTASEM1"/>
</dbReference>
<dbReference type="AlphaFoldDB" id="A0A420WTQ0"/>
<keyword evidence="3 6" id="KW-0560">Oxidoreductase</keyword>
<feature type="domain" description="Ribonucleotide reductase large subunit N-terminal" evidence="7">
    <location>
        <begin position="70"/>
        <end position="119"/>
    </location>
</feature>
<evidence type="ECO:0000259" key="8">
    <source>
        <dbReference type="Pfam" id="PF02867"/>
    </source>
</evidence>
<keyword evidence="10" id="KW-1185">Reference proteome</keyword>
<dbReference type="PANTHER" id="PTHR11573">
    <property type="entry name" value="RIBONUCLEOSIDE-DIPHOSPHATE REDUCTASE LARGE CHAIN"/>
    <property type="match status" value="1"/>
</dbReference>
<dbReference type="EMBL" id="RBIN01000008">
    <property type="protein sequence ID" value="RKQ96863.1"/>
    <property type="molecule type" value="Genomic_DNA"/>
</dbReference>
<dbReference type="GO" id="GO:0005971">
    <property type="term" value="C:ribonucleoside-diphosphate reductase complex"/>
    <property type="evidence" value="ECO:0007669"/>
    <property type="project" value="TreeGrafter"/>
</dbReference>
<evidence type="ECO:0000259" key="7">
    <source>
        <dbReference type="Pfam" id="PF00317"/>
    </source>
</evidence>
<evidence type="ECO:0000256" key="3">
    <source>
        <dbReference type="ARBA" id="ARBA00023002"/>
    </source>
</evidence>
<dbReference type="EC" id="1.17.4.1" evidence="2 6"/>
<dbReference type="Pfam" id="PF00317">
    <property type="entry name" value="Ribonuc_red_lgN"/>
    <property type="match status" value="1"/>
</dbReference>
<reference evidence="9 10" key="1">
    <citation type="submission" date="2018-10" db="EMBL/GenBank/DDBJ databases">
        <title>Genomic Encyclopedia of Type Strains, Phase IV (KMG-IV): sequencing the most valuable type-strain genomes for metagenomic binning, comparative biology and taxonomic classification.</title>
        <authorList>
            <person name="Goeker M."/>
        </authorList>
    </citation>
    <scope>NUCLEOTIDE SEQUENCE [LARGE SCALE GENOMIC DNA]</scope>
    <source>
        <strain evidence="9 10">DSM 23229</strain>
    </source>
</reference>
<dbReference type="SUPFAM" id="SSF48168">
    <property type="entry name" value="R1 subunit of ribonucleotide reductase, N-terminal domain"/>
    <property type="match status" value="1"/>
</dbReference>
<proteinExistence type="inferred from homology"/>
<comment type="caution">
    <text evidence="9">The sequence shown here is derived from an EMBL/GenBank/DDBJ whole genome shotgun (WGS) entry which is preliminary data.</text>
</comment>
<evidence type="ECO:0000313" key="9">
    <source>
        <dbReference type="EMBL" id="RKQ96863.1"/>
    </source>
</evidence>
<gene>
    <name evidence="9" type="ORF">C7446_2723</name>
</gene>
<dbReference type="RefSeq" id="WP_170150092.1">
    <property type="nucleotide sequence ID" value="NZ_RBIN01000008.1"/>
</dbReference>
<evidence type="ECO:0000256" key="2">
    <source>
        <dbReference type="ARBA" id="ARBA00012274"/>
    </source>
</evidence>
<comment type="function">
    <text evidence="6">Provides the precursors necessary for DNA synthesis. Catalyzes the biosynthesis of deoxyribonucleotides from the corresponding ribonucleotides.</text>
</comment>
<protein>
    <recommendedName>
        <fullName evidence="2 6">Ribonucleoside-diphosphate reductase</fullName>
        <ecNumber evidence="2 6">1.17.4.1</ecNumber>
    </recommendedName>
</protein>
<dbReference type="UniPathway" id="UPA00326"/>
<dbReference type="InterPro" id="IPR000788">
    <property type="entry name" value="RNR_lg_C"/>
</dbReference>
<evidence type="ECO:0000313" key="10">
    <source>
        <dbReference type="Proteomes" id="UP000281975"/>
    </source>
</evidence>
<evidence type="ECO:0000256" key="6">
    <source>
        <dbReference type="RuleBase" id="RU003410"/>
    </source>
</evidence>
<dbReference type="SUPFAM" id="SSF51998">
    <property type="entry name" value="PFL-like glycyl radical enzymes"/>
    <property type="match status" value="1"/>
</dbReference>
<evidence type="ECO:0000256" key="1">
    <source>
        <dbReference type="ARBA" id="ARBA00010406"/>
    </source>
</evidence>
<dbReference type="GO" id="GO:0005524">
    <property type="term" value="F:ATP binding"/>
    <property type="evidence" value="ECO:0007669"/>
    <property type="project" value="InterPro"/>
</dbReference>
<organism evidence="9 10">
    <name type="scientific">Kushneria sinocarnis</name>
    <dbReference type="NCBI Taxonomy" id="595502"/>
    <lineage>
        <taxon>Bacteria</taxon>
        <taxon>Pseudomonadati</taxon>
        <taxon>Pseudomonadota</taxon>
        <taxon>Gammaproteobacteria</taxon>
        <taxon>Oceanospirillales</taxon>
        <taxon>Halomonadaceae</taxon>
        <taxon>Kushneria</taxon>
    </lineage>
</organism>